<dbReference type="Pfam" id="PF00128">
    <property type="entry name" value="Alpha-amylase"/>
    <property type="match status" value="1"/>
</dbReference>
<dbReference type="KEGG" id="lmb:C9I47_0060"/>
<feature type="chain" id="PRO_5016090781" evidence="3">
    <location>
        <begin position="31"/>
        <end position="774"/>
    </location>
</feature>
<dbReference type="InterPro" id="IPR044505">
    <property type="entry name" value="GlgX_Isoamylase_N_E_set"/>
</dbReference>
<evidence type="ECO:0000259" key="4">
    <source>
        <dbReference type="SMART" id="SM00642"/>
    </source>
</evidence>
<dbReference type="Proteomes" id="UP000249447">
    <property type="component" value="Chromosome"/>
</dbReference>
<dbReference type="InterPro" id="IPR013783">
    <property type="entry name" value="Ig-like_fold"/>
</dbReference>
<evidence type="ECO:0000256" key="3">
    <source>
        <dbReference type="SAM" id="SignalP"/>
    </source>
</evidence>
<protein>
    <submittedName>
        <fullName evidence="5">Isoamylase</fullName>
    </submittedName>
</protein>
<comment type="similarity">
    <text evidence="1">Belongs to the glycosyl hydrolase 13 family.</text>
</comment>
<reference evidence="5 6" key="1">
    <citation type="submission" date="2018-05" db="EMBL/GenBank/DDBJ databases">
        <title>The complete genome of Lysobacter maris HZ9B, a marine bacterium antagonistic against terrestrial plant pathogens.</title>
        <authorList>
            <person name="Zhang X.-Q."/>
        </authorList>
    </citation>
    <scope>NUCLEOTIDE SEQUENCE [LARGE SCALE GENOMIC DNA]</scope>
    <source>
        <strain evidence="5 6">HZ9B</strain>
    </source>
</reference>
<feature type="signal peptide" evidence="3">
    <location>
        <begin position="1"/>
        <end position="30"/>
    </location>
</feature>
<dbReference type="GO" id="GO:0016798">
    <property type="term" value="F:hydrolase activity, acting on glycosyl bonds"/>
    <property type="evidence" value="ECO:0007669"/>
    <property type="project" value="UniProtKB-KW"/>
</dbReference>
<dbReference type="CDD" id="cd11326">
    <property type="entry name" value="AmyAc_Glg_debranch"/>
    <property type="match status" value="1"/>
</dbReference>
<dbReference type="EMBL" id="CP029843">
    <property type="protein sequence ID" value="AWV05786.1"/>
    <property type="molecule type" value="Genomic_DNA"/>
</dbReference>
<sequence>MLDRRRGRSRKLRTLGLAGALCLAWLPTHAAIDAHALGARPVDAGDSVRFRVRSAHASRIEAWIYASPDSGAEALRLNLVRDPATGIWSATVPVAALQAQGVTGPVYYGYRAWGPNWPHDPAWSPGNSAGFVADVDAAGHRFNPNKLLIDPYAREISHDPIGPGCSDGTVYASGAAHRHKDSAACAPKGIVLAEEAGSTGSKPTRAFRDEVIYEVHLRGLTMNDTALPASIRGTYAGAAQKAAWLAGLGVTAVEFLPLQETQNDQNDLDPASTEGDNYWGYMTLNWFAPDRRYASDKSAGGPTREFKAMVKAFHDAGIKVYVDVVYNHTGEGGPWGGSDGVSVYNLLSWRGLDNRSYYSLSADHQYPWDNTGVGGNYNTRNPIAQDLIVDSLAYWRDTLGVDGFRFDLASVLGNRCEHGCFDFDRDDAGTALNRIAAELPARPANGGAGIDLIAEPWAIGGNSYQVGGFPSAWAEWNGDYRDRIRKKQNKLGLETVTTGALATRFAGSSDLYQDDGRRPWHSVNFLAAHDGFTLNDLYAYNGKLNNQPWPYGPSDGGEDHNNSWDQGGAAAAQRQAARTGMALLLLSAGVPMFTGGDEALRTQFGNNNPYNLDSPANWLYWTRDSHEANQETFTRRMLGFRAAHPALRPAQFYSGGDNNGNVMEQLRWFRPDGQQADAGYFGDSGNHAIAWRIDGSEFGDPASAIYVAYNGWSGPVDFTLPWPGAGKSWYRVTDTAAWNEGADAVRLPGAEDPIGGEWTVYGLHGRSLLVLIAR</sequence>
<dbReference type="InterPro" id="IPR048644">
    <property type="entry name" value="Isoamylase_C"/>
</dbReference>
<evidence type="ECO:0000256" key="1">
    <source>
        <dbReference type="ARBA" id="ARBA00008061"/>
    </source>
</evidence>
<dbReference type="GO" id="GO:0005975">
    <property type="term" value="P:carbohydrate metabolic process"/>
    <property type="evidence" value="ECO:0007669"/>
    <property type="project" value="InterPro"/>
</dbReference>
<dbReference type="Gene3D" id="2.60.40.1180">
    <property type="entry name" value="Golgi alpha-mannosidase II"/>
    <property type="match status" value="1"/>
</dbReference>
<dbReference type="Pfam" id="PF21331">
    <property type="entry name" value="Isoamylase_C"/>
    <property type="match status" value="1"/>
</dbReference>
<keyword evidence="2" id="KW-0326">Glycosidase</keyword>
<dbReference type="Gene3D" id="2.60.40.10">
    <property type="entry name" value="Immunoglobulins"/>
    <property type="match status" value="1"/>
</dbReference>
<keyword evidence="3" id="KW-0732">Signal</keyword>
<gene>
    <name evidence="5" type="ORF">C9I47_0060</name>
</gene>
<organism evidence="5 6">
    <name type="scientific">Marilutibacter maris</name>
    <dbReference type="NCBI Taxonomy" id="1605891"/>
    <lineage>
        <taxon>Bacteria</taxon>
        <taxon>Pseudomonadati</taxon>
        <taxon>Pseudomonadota</taxon>
        <taxon>Gammaproteobacteria</taxon>
        <taxon>Lysobacterales</taxon>
        <taxon>Lysobacteraceae</taxon>
        <taxon>Marilutibacter</taxon>
    </lineage>
</organism>
<dbReference type="SUPFAM" id="SSF81296">
    <property type="entry name" value="E set domains"/>
    <property type="match status" value="1"/>
</dbReference>
<dbReference type="AlphaFoldDB" id="A0A2U9SZN4"/>
<dbReference type="SMART" id="SM00642">
    <property type="entry name" value="Aamy"/>
    <property type="match status" value="1"/>
</dbReference>
<name>A0A2U9SZN4_9GAMM</name>
<dbReference type="PANTHER" id="PTHR43002">
    <property type="entry name" value="GLYCOGEN DEBRANCHING ENZYME"/>
    <property type="match status" value="1"/>
</dbReference>
<dbReference type="CDD" id="cd02856">
    <property type="entry name" value="E_set_GDE_Isoamylase_N"/>
    <property type="match status" value="1"/>
</dbReference>
<dbReference type="InterPro" id="IPR013780">
    <property type="entry name" value="Glyco_hydro_b"/>
</dbReference>
<dbReference type="RefSeq" id="WP_111264962.1">
    <property type="nucleotide sequence ID" value="NZ_CP029843.1"/>
</dbReference>
<dbReference type="InterPro" id="IPR006047">
    <property type="entry name" value="GH13_cat_dom"/>
</dbReference>
<dbReference type="Gene3D" id="3.20.20.80">
    <property type="entry name" value="Glycosidases"/>
    <property type="match status" value="1"/>
</dbReference>
<dbReference type="InterPro" id="IPR017853">
    <property type="entry name" value="GH"/>
</dbReference>
<evidence type="ECO:0000256" key="2">
    <source>
        <dbReference type="ARBA" id="ARBA00023295"/>
    </source>
</evidence>
<evidence type="ECO:0000313" key="5">
    <source>
        <dbReference type="EMBL" id="AWV05786.1"/>
    </source>
</evidence>
<accession>A0A2U9SZN4</accession>
<proteinExistence type="inferred from homology"/>
<dbReference type="InterPro" id="IPR014756">
    <property type="entry name" value="Ig_E-set"/>
</dbReference>
<keyword evidence="6" id="KW-1185">Reference proteome</keyword>
<dbReference type="SUPFAM" id="SSF51445">
    <property type="entry name" value="(Trans)glycosidases"/>
    <property type="match status" value="1"/>
</dbReference>
<dbReference type="OrthoDB" id="3236218at2"/>
<evidence type="ECO:0000313" key="6">
    <source>
        <dbReference type="Proteomes" id="UP000249447"/>
    </source>
</evidence>
<dbReference type="SUPFAM" id="SSF51011">
    <property type="entry name" value="Glycosyl hydrolase domain"/>
    <property type="match status" value="1"/>
</dbReference>
<keyword evidence="2" id="KW-0378">Hydrolase</keyword>
<feature type="domain" description="Glycosyl hydrolase family 13 catalytic" evidence="4">
    <location>
        <begin position="225"/>
        <end position="641"/>
    </location>
</feature>